<gene>
    <name evidence="1" type="ORF">MSMAP_1738</name>
</gene>
<dbReference type="HOGENOM" id="CLU_030249_0_0_2"/>
<dbReference type="AlphaFoldDB" id="A0A0E3RBJ6"/>
<accession>A0A0E3RBJ6</accession>
<evidence type="ECO:0000313" key="2">
    <source>
        <dbReference type="Proteomes" id="UP000033116"/>
    </source>
</evidence>
<dbReference type="Proteomes" id="UP000033116">
    <property type="component" value="Chromosome"/>
</dbReference>
<sequence length="514" mass="57296">MKNYLLVIMLGILFAVLTGTALAQDMEANDSEVNITEANDTEAFQQALEQDGFIVQEGDLAYFDLLRLLEEGVLPSAYGNNPTTKYLIYFVPPAPGYEVEERINQITSTLGVSGNTTPFWNLGPDEAVVFVGRTPPECRYFSYDYMLMHRTIGNERRWIFANVVDTINNLVIKTEGTPDGEPGNPFDQNTVIIITADRGIDQRVRAAAESSGYSDNIINTQVLPSAMLNMGMENDSDTFASFVRPALFNDTQDEENYINNTPATIFRITPNNTTELDPYDYPELRVRGTGQTEFELMDDLEELRVAILERYNESNATELPTSQAVPVGSDAIQRGVNGVGPTNDAAYLWTANQTISSPTPPFFDTSEYYPFIRDPAVTLGNDSDEFIIVYGVNHAATGKATYSNFAVYGADVWNGVRAITDEDFNGSAEEYLPDNPNAKYLYVYKLARNCSEDDQYCYEVPYGQGVHGIELDQPLVITWRAYLENTTRTGPAYSEIVYDRAIKFDTNDSGNMSS</sequence>
<reference evidence="1 2" key="1">
    <citation type="submission" date="2014-07" db="EMBL/GenBank/DDBJ databases">
        <title>Methanogenic archaea and the global carbon cycle.</title>
        <authorList>
            <person name="Henriksen J.R."/>
            <person name="Luke J."/>
            <person name="Reinhart S."/>
            <person name="Benedict M.N."/>
            <person name="Youngblut N.D."/>
            <person name="Metcalf M.E."/>
            <person name="Whitaker R.J."/>
            <person name="Metcalf W.W."/>
        </authorList>
    </citation>
    <scope>NUCLEOTIDE SEQUENCE [LARGE SCALE GENOMIC DNA]</scope>
    <source>
        <strain evidence="1 2">SarPi</strain>
    </source>
</reference>
<organism evidence="1 2">
    <name type="scientific">Methanosarcina mazei SarPi</name>
    <dbReference type="NCBI Taxonomy" id="1434115"/>
    <lineage>
        <taxon>Archaea</taxon>
        <taxon>Methanobacteriati</taxon>
        <taxon>Methanobacteriota</taxon>
        <taxon>Stenosarchaea group</taxon>
        <taxon>Methanomicrobia</taxon>
        <taxon>Methanosarcinales</taxon>
        <taxon>Methanosarcinaceae</taxon>
        <taxon>Methanosarcina</taxon>
    </lineage>
</organism>
<protein>
    <submittedName>
        <fullName evidence="1">Uncharacterized protein</fullName>
    </submittedName>
</protein>
<proteinExistence type="predicted"/>
<evidence type="ECO:0000313" key="1">
    <source>
        <dbReference type="EMBL" id="AKB61723.1"/>
    </source>
</evidence>
<dbReference type="EMBL" id="CP009511">
    <property type="protein sequence ID" value="AKB61723.1"/>
    <property type="molecule type" value="Genomic_DNA"/>
</dbReference>
<dbReference type="PATRIC" id="fig|1434115.4.peg.2212"/>
<name>A0A0E3RBJ6_METMZ</name>